<keyword evidence="15" id="KW-0899">Viral immunoevasion</keyword>
<evidence type="ECO:0000256" key="15">
    <source>
        <dbReference type="ARBA" id="ARBA00023280"/>
    </source>
</evidence>
<dbReference type="Gene3D" id="1.10.10.510">
    <property type="entry name" value="Zinc finger, large T-antigen D1 domain"/>
    <property type="match status" value="1"/>
</dbReference>
<evidence type="ECO:0000256" key="11">
    <source>
        <dbReference type="ARBA" id="ARBA00022830"/>
    </source>
</evidence>
<keyword evidence="7" id="KW-1090">Inhibition of host innate immune response by virus</keyword>
<keyword evidence="23" id="KW-0614">Plasmid</keyword>
<dbReference type="GO" id="GO:0003688">
    <property type="term" value="F:DNA replication origin binding"/>
    <property type="evidence" value="ECO:0007669"/>
    <property type="project" value="InterPro"/>
</dbReference>
<feature type="compositionally biased region" description="Low complexity" evidence="19">
    <location>
        <begin position="233"/>
        <end position="247"/>
    </location>
</feature>
<dbReference type="InterPro" id="IPR010932">
    <property type="entry name" value="Lg_T_Ag_Polyomavir_C"/>
</dbReference>
<dbReference type="Pfam" id="PF06431">
    <property type="entry name" value="Polyoma_lg_T_C"/>
    <property type="match status" value="1"/>
</dbReference>
<dbReference type="InterPro" id="IPR003133">
    <property type="entry name" value="T_Ag_DNA-bd"/>
</dbReference>
<evidence type="ECO:0000256" key="8">
    <source>
        <dbReference type="ARBA" id="ARBA00022723"/>
    </source>
</evidence>
<keyword evidence="11" id="KW-1114">Inhibition of host interferon signaling pathway by virus</keyword>
<protein>
    <recommendedName>
        <fullName evidence="3">Large T antigen</fullName>
    </recommendedName>
    <alternativeName>
        <fullName evidence="18">DNA 3'-5' helicase large T antigen</fullName>
    </alternativeName>
</protein>
<feature type="domain" description="T-ag D1-type" evidence="22">
    <location>
        <begin position="416"/>
        <end position="510"/>
    </location>
</feature>
<evidence type="ECO:0000259" key="20">
    <source>
        <dbReference type="PROSITE" id="PS51206"/>
    </source>
</evidence>
<evidence type="ECO:0000259" key="21">
    <source>
        <dbReference type="PROSITE" id="PS51287"/>
    </source>
</evidence>
<keyword evidence="17" id="KW-1096">Inhibition of host JAK1 by virus</keyword>
<evidence type="ECO:0000256" key="4">
    <source>
        <dbReference type="ARBA" id="ARBA00022504"/>
    </source>
</evidence>
<evidence type="ECO:0000259" key="22">
    <source>
        <dbReference type="PROSITE" id="PS51341"/>
    </source>
</evidence>
<dbReference type="PROSITE" id="PS51206">
    <property type="entry name" value="SF3_HELICASE_1"/>
    <property type="match status" value="1"/>
</dbReference>
<organism evidence="23">
    <name type="scientific">Mus musculus</name>
    <name type="common">Mouse</name>
    <dbReference type="NCBI Taxonomy" id="10090"/>
    <lineage>
        <taxon>Eukaryota</taxon>
        <taxon>Metazoa</taxon>
        <taxon>Chordata</taxon>
        <taxon>Craniata</taxon>
        <taxon>Vertebrata</taxon>
        <taxon>Euteleostomi</taxon>
        <taxon>Mammalia</taxon>
        <taxon>Eutheria</taxon>
        <taxon>Euarchontoglires</taxon>
        <taxon>Glires</taxon>
        <taxon>Rodentia</taxon>
        <taxon>Myomorpha</taxon>
        <taxon>Muroidea</taxon>
        <taxon>Muridae</taxon>
        <taxon>Murinae</taxon>
        <taxon>Mus</taxon>
        <taxon>Mus</taxon>
    </lineage>
</organism>
<gene>
    <name evidence="23" type="primary">L factor type I (LF1)</name>
</gene>
<dbReference type="Gene3D" id="1.20.1050.70">
    <property type="entry name" value="Large T antigen, SV40, domain 3"/>
    <property type="match status" value="1"/>
</dbReference>
<keyword evidence="6" id="KW-0945">Host-virus interaction</keyword>
<evidence type="ECO:0000256" key="6">
    <source>
        <dbReference type="ARBA" id="ARBA00022581"/>
    </source>
</evidence>
<feature type="compositionally biased region" description="Gly residues" evidence="19">
    <location>
        <begin position="199"/>
        <end position="209"/>
    </location>
</feature>
<dbReference type="Gene3D" id="3.40.1310.20">
    <property type="match status" value="1"/>
</dbReference>
<keyword evidence="8" id="KW-0479">Metal-binding</keyword>
<keyword evidence="10" id="KW-0863">Zinc-finger</keyword>
<keyword evidence="5" id="KW-0597">Phosphoprotein</keyword>
<evidence type="ECO:0000256" key="19">
    <source>
        <dbReference type="SAM" id="MobiDB-lite"/>
    </source>
</evidence>
<evidence type="ECO:0000256" key="7">
    <source>
        <dbReference type="ARBA" id="ARBA00022632"/>
    </source>
</evidence>
<evidence type="ECO:0000256" key="3">
    <source>
        <dbReference type="ARBA" id="ARBA00018805"/>
    </source>
</evidence>
<dbReference type="EMBL" id="X59849">
    <property type="protein sequence ID" value="CAA42510.1"/>
    <property type="molecule type" value="Genomic_DNA"/>
</dbReference>
<comment type="subcellular location">
    <subcellularLocation>
        <location evidence="2">Host cell</location>
    </subcellularLocation>
</comment>
<comment type="cofactor">
    <cofactor evidence="1">
        <name>Mg(2+)</name>
        <dbReference type="ChEBI" id="CHEBI:18420"/>
    </cofactor>
</comment>
<evidence type="ECO:0000256" key="16">
    <source>
        <dbReference type="ARBA" id="ARBA00023309"/>
    </source>
</evidence>
<dbReference type="PIR" id="S22560">
    <property type="entry name" value="S22560"/>
</dbReference>
<proteinExistence type="predicted"/>
<evidence type="ECO:0000256" key="10">
    <source>
        <dbReference type="ARBA" id="ARBA00022771"/>
    </source>
</evidence>
<evidence type="ECO:0000256" key="14">
    <source>
        <dbReference type="ARBA" id="ARBA00023258"/>
    </source>
</evidence>
<evidence type="ECO:0000313" key="23">
    <source>
        <dbReference type="EMBL" id="CAA42510.1"/>
    </source>
</evidence>
<dbReference type="AlphaFoldDB" id="Q04187"/>
<dbReference type="InterPro" id="IPR001623">
    <property type="entry name" value="DnaJ_domain"/>
</dbReference>
<dbReference type="SUPFAM" id="SSF46565">
    <property type="entry name" value="Chaperone J-domain"/>
    <property type="match status" value="1"/>
</dbReference>
<dbReference type="InterPro" id="IPR027417">
    <property type="entry name" value="P-loop_NTPase"/>
</dbReference>
<dbReference type="GO" id="GO:0008270">
    <property type="term" value="F:zinc ion binding"/>
    <property type="evidence" value="ECO:0007669"/>
    <property type="project" value="UniProtKB-KW"/>
</dbReference>
<dbReference type="Pfam" id="PF02217">
    <property type="entry name" value="T_Ag_DNA_bind"/>
    <property type="match status" value="1"/>
</dbReference>
<evidence type="ECO:0000256" key="2">
    <source>
        <dbReference type="ARBA" id="ARBA00004340"/>
    </source>
</evidence>
<dbReference type="InterPro" id="IPR014015">
    <property type="entry name" value="Helicase_SF3_DNA-vir"/>
</dbReference>
<feature type="region of interest" description="Disordered" evidence="19">
    <location>
        <begin position="74"/>
        <end position="99"/>
    </location>
</feature>
<feature type="compositionally biased region" description="Basic and acidic residues" evidence="19">
    <location>
        <begin position="85"/>
        <end position="99"/>
    </location>
</feature>
<dbReference type="Gene3D" id="1.10.287.110">
    <property type="entry name" value="DnaJ domain"/>
    <property type="match status" value="1"/>
</dbReference>
<accession>Q04187</accession>
<feature type="region of interest" description="Disordered" evidence="19">
    <location>
        <begin position="145"/>
        <end position="292"/>
    </location>
</feature>
<evidence type="ECO:0000256" key="5">
    <source>
        <dbReference type="ARBA" id="ARBA00022553"/>
    </source>
</evidence>
<reference evidence="23" key="1">
    <citation type="journal article" date="1991" name="Nucleic Acids Res.">
        <title>Structural and functional analysis of a polyoma-related mammalian plasmid (L factor): the enhancer activity and plasmid establishment.</title>
        <authorList>
            <person name="Yoshimura H."/>
            <person name="Ikeda Y."/>
            <person name="Yoshimoto M."/>
            <person name="Tamaki S."/>
            <person name="Hanada K."/>
            <person name="Kusano T."/>
            <person name="Kohda T."/>
            <person name="Saito H."/>
            <person name="Oishi M."/>
        </authorList>
    </citation>
    <scope>NUCLEOTIDE SEQUENCE</scope>
    <source>
        <plasmid evidence="23">LFI</plasmid>
    </source>
</reference>
<evidence type="ECO:0000256" key="12">
    <source>
        <dbReference type="ARBA" id="ARBA00022833"/>
    </source>
</evidence>
<name>Q04187_MOUSE</name>
<feature type="domain" description="T-ag OBD" evidence="21">
    <location>
        <begin position="293"/>
        <end position="407"/>
    </location>
</feature>
<keyword evidence="13" id="KW-0067">ATP-binding</keyword>
<dbReference type="GO" id="GO:0043657">
    <property type="term" value="C:host cell"/>
    <property type="evidence" value="ECO:0007669"/>
    <property type="project" value="UniProtKB-SubCell"/>
</dbReference>
<evidence type="ECO:0000256" key="13">
    <source>
        <dbReference type="ARBA" id="ARBA00022840"/>
    </source>
</evidence>
<dbReference type="InterPro" id="IPR017910">
    <property type="entry name" value="Znf_lg_T-Ag_D1-typ"/>
</dbReference>
<keyword evidence="4" id="KW-1121">Modulation of host cell cycle by virus</keyword>
<dbReference type="PROSITE" id="PS51341">
    <property type="entry name" value="ZF_LTAG_D1"/>
    <property type="match status" value="1"/>
</dbReference>
<evidence type="ECO:0000256" key="17">
    <source>
        <dbReference type="ARBA" id="ARBA00023318"/>
    </source>
</evidence>
<feature type="compositionally biased region" description="Low complexity" evidence="19">
    <location>
        <begin position="264"/>
        <end position="274"/>
    </location>
</feature>
<dbReference type="InterPro" id="IPR037102">
    <property type="entry name" value="Znf_lg_T-Ag_D1_dom_sf"/>
</dbReference>
<dbReference type="InterPro" id="IPR036869">
    <property type="entry name" value="J_dom_sf"/>
</dbReference>
<evidence type="ECO:0000256" key="1">
    <source>
        <dbReference type="ARBA" id="ARBA00001946"/>
    </source>
</evidence>
<dbReference type="SMART" id="SM00271">
    <property type="entry name" value="DnaJ"/>
    <property type="match status" value="1"/>
</dbReference>
<feature type="domain" description="SF3 helicase" evidence="20">
    <location>
        <begin position="549"/>
        <end position="709"/>
    </location>
</feature>
<evidence type="ECO:0000256" key="9">
    <source>
        <dbReference type="ARBA" id="ARBA00022741"/>
    </source>
</evidence>
<sequence length="782" mass="87592">MDRVLSRADKERLLELLKLPRQLWGDFGRMQQAYKQQSLLLHPDKGGSHALMQELNSLWGTFKTEVYNLRMNLGGTGFQGSPPRTAERGTEESGHSPLHDDYWSFSYGSKYFTREWNDFFRKWDPSYQSPPKTAESSEQPDLFCYEEPLLSPNPSPPTDTPAHPAGRRRNPCVAEPDDSISPDPPRTPVSRKRPRPAGATGGGGGGVHANGGSVFGHPTGGTSTPAHPPPYHSQGGSESMGGSDSSGFAEGSFRSDPRGESENESYSQSCSQSSFNATPPKKAREDPAPSDFPSSLTGYLSHAIYSNKTFPAFLVYSTKEKCKQLYDTIGKFRPEFKCLVHYEEGGMLFFLTMTKHRVSAVKNYCSKLCSVHVLMCKAVTKPMECYQVVTAAPFQLITENKPGLHQFEFTDEPEEQKAVDWIMVADFALENNLDDPLLIMGYYLDFAKEVPSCIKCSKEETRLQIHWKNHRKHAENADLFLNCKAQKTICQQAADGVLASRRLKLVECTRSQLLKERLQQSLLRLKELGTSDALLYLAGVAWYQCLLDDFPQTLFKMLKLLTENVPKRRNILFRGPVNSGKTGLAAALISLLGGKSLNINCPADKLAFELGVAQDQFVVCFEDVKGQIALNKQLQPGMGVANLDNLRDYLDGSVKVNLEKKHSNKRSQLFPPCVCTMNEYLLPQTVWARFHMVLDFTCKPHLAQALEKCEFLQRERIIQSGDTLALLLIWNFTSDVFDPDIQGLVKEVRDQFAAECSYSLFCDILCNVQEGDDPLKDICEYS</sequence>
<keyword evidence="14" id="KW-0922">Interferon antiviral system evasion</keyword>
<geneLocation type="plasmid" evidence="23">
    <name>LFI</name>
</geneLocation>
<dbReference type="SUPFAM" id="SSF52540">
    <property type="entry name" value="P-loop containing nucleoside triphosphate hydrolases"/>
    <property type="match status" value="1"/>
</dbReference>
<dbReference type="PROSITE" id="PS51287">
    <property type="entry name" value="T_AG_OBD"/>
    <property type="match status" value="1"/>
</dbReference>
<dbReference type="Gene3D" id="3.40.50.300">
    <property type="entry name" value="P-loop containing nucleotide triphosphate hydrolases"/>
    <property type="match status" value="1"/>
</dbReference>
<dbReference type="GO" id="GO:0006260">
    <property type="term" value="P:DNA replication"/>
    <property type="evidence" value="ECO:0007669"/>
    <property type="project" value="InterPro"/>
</dbReference>
<dbReference type="GO" id="GO:0005524">
    <property type="term" value="F:ATP binding"/>
    <property type="evidence" value="ECO:0007669"/>
    <property type="project" value="UniProtKB-KW"/>
</dbReference>
<keyword evidence="9" id="KW-0547">Nucleotide-binding</keyword>
<keyword evidence="16" id="KW-1078">G1/S host cell cycle checkpoint dysregulation by virus</keyword>
<keyword evidence="12" id="KW-0862">Zinc</keyword>
<evidence type="ECO:0000256" key="18">
    <source>
        <dbReference type="ARBA" id="ARBA00045019"/>
    </source>
</evidence>
<dbReference type="SUPFAM" id="SSF55464">
    <property type="entry name" value="Origin of replication-binding domain, RBD-like"/>
    <property type="match status" value="1"/>
</dbReference>